<evidence type="ECO:0000313" key="5">
    <source>
        <dbReference type="EMBL" id="CAK9871428.1"/>
    </source>
</evidence>
<feature type="domain" description="26S proteasome regulatory subunit RPN2 C-terminal" evidence="3">
    <location>
        <begin position="185"/>
        <end position="288"/>
    </location>
</feature>
<keyword evidence="6" id="KW-1185">Reference proteome</keyword>
<reference evidence="5 6" key="1">
    <citation type="submission" date="2024-03" db="EMBL/GenBank/DDBJ databases">
        <authorList>
            <consortium name="ELIXIR-Norway"/>
            <consortium name="Elixir Norway"/>
        </authorList>
    </citation>
    <scope>NUCLEOTIDE SEQUENCE [LARGE SCALE GENOMIC DNA]</scope>
</reference>
<sequence length="328" mass="36524">MTVLTTAARLLAMLRESHNPILKLHALHNLNLIVDQFWTEISANLSQIQRLCEDEQYDHRELAALVTSKVFFHLGGLNESLMYALRAGSLFHVSDNTEYAKTLVAKCVDEYISLALRGGAATTTESSSSERHDGIVVDPRLVSVVERTLDKCMADGKFKHAIGLALECHRLDKVEQAIIRSKDPTAAKEEEAMDRKSQHEVRDHQPTAKDEEEFRVTIREKGATVTQKTQSLENLTEVLSNPTRIIPAQEKFLRFQEGCRYAPLKLRQGLLGFVMLNDLAPSEPVELVTTDAAIFTTTPPITSSAAGLLAETSESPLAFNHDSHRPLK</sequence>
<dbReference type="PANTHER" id="PTHR10943">
    <property type="entry name" value="26S PROTEASOME NON-ATPASE REGULATORY SUBUNIT"/>
    <property type="match status" value="1"/>
</dbReference>
<dbReference type="InterPro" id="IPR040623">
    <property type="entry name" value="RPN2_C"/>
</dbReference>
<organism evidence="5 6">
    <name type="scientific">Sphagnum jensenii</name>
    <dbReference type="NCBI Taxonomy" id="128206"/>
    <lineage>
        <taxon>Eukaryota</taxon>
        <taxon>Viridiplantae</taxon>
        <taxon>Streptophyta</taxon>
        <taxon>Embryophyta</taxon>
        <taxon>Bryophyta</taxon>
        <taxon>Sphagnophytina</taxon>
        <taxon>Sphagnopsida</taxon>
        <taxon>Sphagnales</taxon>
        <taxon>Sphagnaceae</taxon>
        <taxon>Sphagnum</taxon>
    </lineage>
</organism>
<dbReference type="InterPro" id="IPR048570">
    <property type="entry name" value="PSMD1_RPN2_N"/>
</dbReference>
<feature type="domain" description="26S proteasome non-ATPase regulatory subunit 1/RPN2 N-terminal" evidence="4">
    <location>
        <begin position="5"/>
        <end position="183"/>
    </location>
</feature>
<feature type="region of interest" description="Disordered" evidence="2">
    <location>
        <begin position="182"/>
        <end position="211"/>
    </location>
</feature>
<keyword evidence="1" id="KW-0677">Repeat</keyword>
<dbReference type="Proteomes" id="UP001497522">
    <property type="component" value="Chromosome 2"/>
</dbReference>
<name>A0ABP1B8C9_9BRYO</name>
<dbReference type="Pfam" id="PF18004">
    <property type="entry name" value="RPN2_C"/>
    <property type="match status" value="1"/>
</dbReference>
<protein>
    <submittedName>
        <fullName evidence="5">Uncharacterized protein</fullName>
    </submittedName>
</protein>
<gene>
    <name evidence="5" type="ORF">CSSPJE1EN2_LOCUS14096</name>
</gene>
<dbReference type="PANTHER" id="PTHR10943:SF2">
    <property type="entry name" value="26S PROTEASOME NON-ATPASE REGULATORY SUBUNIT 1"/>
    <property type="match status" value="1"/>
</dbReference>
<evidence type="ECO:0000256" key="2">
    <source>
        <dbReference type="SAM" id="MobiDB-lite"/>
    </source>
</evidence>
<dbReference type="EMBL" id="OZ023703">
    <property type="protein sequence ID" value="CAK9871428.1"/>
    <property type="molecule type" value="Genomic_DNA"/>
</dbReference>
<proteinExistence type="predicted"/>
<evidence type="ECO:0000313" key="6">
    <source>
        <dbReference type="Proteomes" id="UP001497522"/>
    </source>
</evidence>
<evidence type="ECO:0000259" key="4">
    <source>
        <dbReference type="Pfam" id="PF21505"/>
    </source>
</evidence>
<evidence type="ECO:0000259" key="3">
    <source>
        <dbReference type="Pfam" id="PF18004"/>
    </source>
</evidence>
<dbReference type="Pfam" id="PF21505">
    <property type="entry name" value="RPN2_N"/>
    <property type="match status" value="1"/>
</dbReference>
<evidence type="ECO:0000256" key="1">
    <source>
        <dbReference type="ARBA" id="ARBA00022737"/>
    </source>
</evidence>
<accession>A0ABP1B8C9</accession>